<dbReference type="AlphaFoldDB" id="A0A0F6U7C4"/>
<sequence length="44" mass="4755">MPSTLPRATKKLRRDQITGLSGPNLTLGFLSGLDKQNQEENGGD</sequence>
<proteinExistence type="predicted"/>
<dbReference type="Proteomes" id="UP000034103">
    <property type="component" value="Chromosome"/>
</dbReference>
<reference evidence="2 3" key="1">
    <citation type="journal article" date="2015" name="Genome Announc.">
        <title>Complete Genome Sequence of Microcystis aeruginosa NIES-2549, a Bloom-Forming Cyanobacterium from Lake Kasumigaura, Japan.</title>
        <authorList>
            <person name="Yamaguchi H."/>
            <person name="Suzuki S."/>
            <person name="Tanabe Y."/>
            <person name="Osana Y."/>
            <person name="Shimura Y."/>
            <person name="Ishida K."/>
            <person name="Kawachi M."/>
        </authorList>
    </citation>
    <scope>NUCLEOTIDE SEQUENCE [LARGE SCALE GENOMIC DNA]</scope>
    <source>
        <strain evidence="2 3">NIES-2549</strain>
    </source>
</reference>
<evidence type="ECO:0000313" key="3">
    <source>
        <dbReference type="Proteomes" id="UP000034103"/>
    </source>
</evidence>
<accession>A0A0F6U7C4</accession>
<dbReference type="HOGENOM" id="CLU_3218605_0_0_3"/>
<evidence type="ECO:0000313" key="2">
    <source>
        <dbReference type="EMBL" id="AKE66229.1"/>
    </source>
</evidence>
<evidence type="ECO:0000256" key="1">
    <source>
        <dbReference type="SAM" id="MobiDB-lite"/>
    </source>
</evidence>
<protein>
    <submittedName>
        <fullName evidence="2">Uncharacterized protein</fullName>
    </submittedName>
</protein>
<organism evidence="2 3">
    <name type="scientific">Microcystis aeruginosa NIES-2549</name>
    <dbReference type="NCBI Taxonomy" id="1641812"/>
    <lineage>
        <taxon>Bacteria</taxon>
        <taxon>Bacillati</taxon>
        <taxon>Cyanobacteriota</taxon>
        <taxon>Cyanophyceae</taxon>
        <taxon>Oscillatoriophycideae</taxon>
        <taxon>Chroococcales</taxon>
        <taxon>Microcystaceae</taxon>
        <taxon>Microcystis</taxon>
    </lineage>
</organism>
<dbReference type="EMBL" id="CP011304">
    <property type="protein sequence ID" value="AKE66229.1"/>
    <property type="molecule type" value="Genomic_DNA"/>
</dbReference>
<gene>
    <name evidence="2" type="ORF">MYAER_3899</name>
</gene>
<feature type="region of interest" description="Disordered" evidence="1">
    <location>
        <begin position="1"/>
        <end position="44"/>
    </location>
</feature>
<name>A0A0F6U7C4_MICAE</name>